<accession>A0A7S2EG54</accession>
<sequence>MAVAEGPIVSRYLAECDHPPAQKLEDCIVRFDRHDSATKRKRSHSEKGQSTESKDCHDILHHAVKIFLSSGCCIIPNALPETFVKECKSKAVSDLELLNQELQSRRVEAAEAGDSIKLASACRVDYREVVDRDGLRRDVRFELDKFPFSASGLVYNNKVFPLIKELLGGQDKVNLLYAGVMWARRCSSTENKDEKKSQKWHADGGHCFEHAHQPPHCINVFFPLINLTSKHGPTEVKPGSQRLGHFDDPSHASFGLEAEAGDAILFDYRLKHRGGINVSDSEDRPILYLAYSKPWFRDFGNTRSATSIFKNPCRSSPWISRLLAGEAMGAMEGFESTTAPCGGGTKDFGLGNNEGHAAEQSGNDQGSGEQWVLFKMNVQLDGDHEETIIVHSGDVASEIATQFCRKHQLSSNFMPMLAETIQQQISQVTK</sequence>
<reference evidence="1" key="1">
    <citation type="submission" date="2021-01" db="EMBL/GenBank/DDBJ databases">
        <authorList>
            <person name="Corre E."/>
            <person name="Pelletier E."/>
            <person name="Niang G."/>
            <person name="Scheremetjew M."/>
            <person name="Finn R."/>
            <person name="Kale V."/>
            <person name="Holt S."/>
            <person name="Cochrane G."/>
            <person name="Meng A."/>
            <person name="Brown T."/>
            <person name="Cohen L."/>
        </authorList>
    </citation>
    <scope>NUCLEOTIDE SEQUENCE</scope>
    <source>
        <strain evidence="1">Grunow 1884</strain>
    </source>
</reference>
<gene>
    <name evidence="1" type="ORF">OSIN01602_LOCUS7193</name>
</gene>
<dbReference type="Pfam" id="PF05721">
    <property type="entry name" value="PhyH"/>
    <property type="match status" value="1"/>
</dbReference>
<dbReference type="Gene3D" id="2.60.120.620">
    <property type="entry name" value="q2cbj1_9rhob like domain"/>
    <property type="match status" value="1"/>
</dbReference>
<proteinExistence type="predicted"/>
<evidence type="ECO:0000313" key="1">
    <source>
        <dbReference type="EMBL" id="CAD9333602.1"/>
    </source>
</evidence>
<dbReference type="InterPro" id="IPR008775">
    <property type="entry name" value="Phytyl_CoA_dOase-like"/>
</dbReference>
<dbReference type="InterPro" id="IPR051961">
    <property type="entry name" value="Fungal_Metabolite_Diox"/>
</dbReference>
<dbReference type="SUPFAM" id="SSF51197">
    <property type="entry name" value="Clavaminate synthase-like"/>
    <property type="match status" value="1"/>
</dbReference>
<protein>
    <submittedName>
        <fullName evidence="1">Uncharacterized protein</fullName>
    </submittedName>
</protein>
<dbReference type="PANTHER" id="PTHR37563:SF2">
    <property type="entry name" value="PHYTANOYL-COA DIOXYGENASE FAMILY PROTEIN (AFU_ORTHOLOGUE AFUA_2G03330)"/>
    <property type="match status" value="1"/>
</dbReference>
<dbReference type="EMBL" id="HBGO01012912">
    <property type="protein sequence ID" value="CAD9333602.1"/>
    <property type="molecule type" value="Transcribed_RNA"/>
</dbReference>
<name>A0A7S2EG54_TRICV</name>
<organism evidence="1">
    <name type="scientific">Trieres chinensis</name>
    <name type="common">Marine centric diatom</name>
    <name type="synonym">Odontella sinensis</name>
    <dbReference type="NCBI Taxonomy" id="1514140"/>
    <lineage>
        <taxon>Eukaryota</taxon>
        <taxon>Sar</taxon>
        <taxon>Stramenopiles</taxon>
        <taxon>Ochrophyta</taxon>
        <taxon>Bacillariophyta</taxon>
        <taxon>Mediophyceae</taxon>
        <taxon>Biddulphiophycidae</taxon>
        <taxon>Eupodiscales</taxon>
        <taxon>Parodontellaceae</taxon>
        <taxon>Trieres</taxon>
    </lineage>
</organism>
<dbReference type="PANTHER" id="PTHR37563">
    <property type="entry name" value="PHYTANOYL-COA DIOXYGENASE FAMILY PROTEIN (AFU_ORTHOLOGUE AFUA_2G03330)"/>
    <property type="match status" value="1"/>
</dbReference>
<dbReference type="AlphaFoldDB" id="A0A7S2EG54"/>